<organism evidence="4 5">
    <name type="scientific">Pleomassaria siparia CBS 279.74</name>
    <dbReference type="NCBI Taxonomy" id="1314801"/>
    <lineage>
        <taxon>Eukaryota</taxon>
        <taxon>Fungi</taxon>
        <taxon>Dikarya</taxon>
        <taxon>Ascomycota</taxon>
        <taxon>Pezizomycotina</taxon>
        <taxon>Dothideomycetes</taxon>
        <taxon>Pleosporomycetidae</taxon>
        <taxon>Pleosporales</taxon>
        <taxon>Pleomassariaceae</taxon>
        <taxon>Pleomassaria</taxon>
    </lineage>
</organism>
<dbReference type="AlphaFoldDB" id="A0A6G1K066"/>
<sequence length="389" mass="42916">MTSITPLHSLTLNLPPSCIEFWPLDPRYAVVGTYNLAKAEAGNDDAEVPDDSEGGKGKKTQQRNGSLILVQVDGDEVKVIQSLLTPSAILDIHFNHIPSCQNIFGVATSTGSIGIYTLVRSSPDNVPEILLDRTLQYFPEDILVTAFLWHPNGTSIGMSLSNGEICLRPFTSDETHNVPTSSIAKHDLEAWTLAFTPDGLGLYSGGDDSLLQFSELPRNHEHYFHDEADVEYGEVRKMPWSDRRIHGAGVTAILPLIANNEDSLVITGSYDDHIRLIHAPDVGRRSVLAEMNLGGGVWRLKMLKAETAPASGNMPEKMLLLASCMHAGAKIVSLQRGLSVEWEFRILAKFEEHKSMNYGSDSQPGVNDKGKRTFITTSFYDRLLCIWRA</sequence>
<dbReference type="PANTHER" id="PTHR46042:SF1">
    <property type="entry name" value="DIPHTHINE METHYLTRANSFERASE"/>
    <property type="match status" value="1"/>
</dbReference>
<dbReference type="PANTHER" id="PTHR46042">
    <property type="entry name" value="DIPHTHINE METHYLTRANSFERASE"/>
    <property type="match status" value="1"/>
</dbReference>
<gene>
    <name evidence="4" type="ORF">K504DRAFT_484308</name>
</gene>
<dbReference type="Proteomes" id="UP000799428">
    <property type="component" value="Unassembled WGS sequence"/>
</dbReference>
<dbReference type="GO" id="GO:0061685">
    <property type="term" value="F:diphthine methylesterase activity"/>
    <property type="evidence" value="ECO:0007669"/>
    <property type="project" value="TreeGrafter"/>
</dbReference>
<comment type="pathway">
    <text evidence="3">Protein modification.</text>
</comment>
<keyword evidence="2" id="KW-0677">Repeat</keyword>
<keyword evidence="1" id="KW-0853">WD repeat</keyword>
<dbReference type="EMBL" id="MU005777">
    <property type="protein sequence ID" value="KAF2705993.1"/>
    <property type="molecule type" value="Genomic_DNA"/>
</dbReference>
<evidence type="ECO:0000313" key="5">
    <source>
        <dbReference type="Proteomes" id="UP000799428"/>
    </source>
</evidence>
<evidence type="ECO:0000256" key="3">
    <source>
        <dbReference type="ARBA" id="ARBA00043952"/>
    </source>
</evidence>
<evidence type="ECO:0000256" key="1">
    <source>
        <dbReference type="ARBA" id="ARBA00022574"/>
    </source>
</evidence>
<accession>A0A6G1K066</accession>
<dbReference type="InterPro" id="IPR015943">
    <property type="entry name" value="WD40/YVTN_repeat-like_dom_sf"/>
</dbReference>
<protein>
    <recommendedName>
        <fullName evidence="6">WD40 repeat-like protein</fullName>
    </recommendedName>
</protein>
<proteinExistence type="predicted"/>
<dbReference type="GO" id="GO:0017183">
    <property type="term" value="P:protein histidyl modification to diphthamide"/>
    <property type="evidence" value="ECO:0007669"/>
    <property type="project" value="TreeGrafter"/>
</dbReference>
<keyword evidence="5" id="KW-1185">Reference proteome</keyword>
<evidence type="ECO:0000256" key="2">
    <source>
        <dbReference type="ARBA" id="ARBA00022737"/>
    </source>
</evidence>
<dbReference type="OrthoDB" id="1930760at2759"/>
<reference evidence="4" key="1">
    <citation type="journal article" date="2020" name="Stud. Mycol.">
        <title>101 Dothideomycetes genomes: a test case for predicting lifestyles and emergence of pathogens.</title>
        <authorList>
            <person name="Haridas S."/>
            <person name="Albert R."/>
            <person name="Binder M."/>
            <person name="Bloem J."/>
            <person name="Labutti K."/>
            <person name="Salamov A."/>
            <person name="Andreopoulos B."/>
            <person name="Baker S."/>
            <person name="Barry K."/>
            <person name="Bills G."/>
            <person name="Bluhm B."/>
            <person name="Cannon C."/>
            <person name="Castanera R."/>
            <person name="Culley D."/>
            <person name="Daum C."/>
            <person name="Ezra D."/>
            <person name="Gonzalez J."/>
            <person name="Henrissat B."/>
            <person name="Kuo A."/>
            <person name="Liang C."/>
            <person name="Lipzen A."/>
            <person name="Lutzoni F."/>
            <person name="Magnuson J."/>
            <person name="Mondo S."/>
            <person name="Nolan M."/>
            <person name="Ohm R."/>
            <person name="Pangilinan J."/>
            <person name="Park H.-J."/>
            <person name="Ramirez L."/>
            <person name="Alfaro M."/>
            <person name="Sun H."/>
            <person name="Tritt A."/>
            <person name="Yoshinaga Y."/>
            <person name="Zwiers L.-H."/>
            <person name="Turgeon B."/>
            <person name="Goodwin S."/>
            <person name="Spatafora J."/>
            <person name="Crous P."/>
            <person name="Grigoriev I."/>
        </authorList>
    </citation>
    <scope>NUCLEOTIDE SEQUENCE</scope>
    <source>
        <strain evidence="4">CBS 279.74</strain>
    </source>
</reference>
<dbReference type="SUPFAM" id="SSF50978">
    <property type="entry name" value="WD40 repeat-like"/>
    <property type="match status" value="1"/>
</dbReference>
<evidence type="ECO:0000313" key="4">
    <source>
        <dbReference type="EMBL" id="KAF2705993.1"/>
    </source>
</evidence>
<name>A0A6G1K066_9PLEO</name>
<dbReference type="Gene3D" id="2.130.10.10">
    <property type="entry name" value="YVTN repeat-like/Quinoprotein amine dehydrogenase"/>
    <property type="match status" value="1"/>
</dbReference>
<dbReference type="GO" id="GO:0005737">
    <property type="term" value="C:cytoplasm"/>
    <property type="evidence" value="ECO:0007669"/>
    <property type="project" value="TreeGrafter"/>
</dbReference>
<dbReference type="InterPro" id="IPR052415">
    <property type="entry name" value="Diphthine_MTase"/>
</dbReference>
<dbReference type="InterPro" id="IPR036322">
    <property type="entry name" value="WD40_repeat_dom_sf"/>
</dbReference>
<evidence type="ECO:0008006" key="6">
    <source>
        <dbReference type="Google" id="ProtNLM"/>
    </source>
</evidence>